<gene>
    <name evidence="3" type="ORF">B0175_06750</name>
</gene>
<evidence type="ECO:0000313" key="4">
    <source>
        <dbReference type="Proteomes" id="UP000251311"/>
    </source>
</evidence>
<organism evidence="3 4">
    <name type="scientific">Arcobacter lacus</name>
    <dbReference type="NCBI Taxonomy" id="1912876"/>
    <lineage>
        <taxon>Bacteria</taxon>
        <taxon>Pseudomonadati</taxon>
        <taxon>Campylobacterota</taxon>
        <taxon>Epsilonproteobacteria</taxon>
        <taxon>Campylobacterales</taxon>
        <taxon>Arcobacteraceae</taxon>
        <taxon>Arcobacter</taxon>
    </lineage>
</organism>
<sequence>MKKILAMFLVSGSLVFADNNSIGLDTVVGATLGVAIGNQIGSGNGKDVAKVAGGLLGAVIANNSRNTAPTTYYNNNYPNSGYSTGTTYVNNNYYSDPYYTQPNSQVTIIYNDPYPPRYVVPIGYYRPYYPPHRYGPPPKKGVHGGFYYGR</sequence>
<dbReference type="Pfam" id="PF05433">
    <property type="entry name" value="Rick_17kDa_Anti"/>
    <property type="match status" value="1"/>
</dbReference>
<proteinExistence type="predicted"/>
<feature type="chain" id="PRO_5046051258" description="Glycine zipper 2TM domain-containing protein" evidence="1">
    <location>
        <begin position="18"/>
        <end position="150"/>
    </location>
</feature>
<feature type="signal peptide" evidence="1">
    <location>
        <begin position="1"/>
        <end position="17"/>
    </location>
</feature>
<accession>A0ABX5JKW1</accession>
<evidence type="ECO:0000259" key="2">
    <source>
        <dbReference type="Pfam" id="PF05433"/>
    </source>
</evidence>
<reference evidence="3 4" key="1">
    <citation type="submission" date="2017-02" db="EMBL/GenBank/DDBJ databases">
        <title>Arcobacter lacus sp. nov., a new species isolated from reclaimed water.</title>
        <authorList>
            <person name="Figueras M.J."/>
            <person name="Perez-Cataluna A."/>
            <person name="Salas-Masso N."/>
        </authorList>
    </citation>
    <scope>NUCLEOTIDE SEQUENCE [LARGE SCALE GENOMIC DNA]</scope>
    <source>
        <strain evidence="3 4">RW43-9</strain>
    </source>
</reference>
<keyword evidence="4" id="KW-1185">Reference proteome</keyword>
<comment type="caution">
    <text evidence="3">The sequence shown here is derived from an EMBL/GenBank/DDBJ whole genome shotgun (WGS) entry which is preliminary data.</text>
</comment>
<protein>
    <recommendedName>
        <fullName evidence="2">Glycine zipper 2TM domain-containing protein</fullName>
    </recommendedName>
</protein>
<feature type="domain" description="Glycine zipper 2TM" evidence="2">
    <location>
        <begin position="25"/>
        <end position="63"/>
    </location>
</feature>
<evidence type="ECO:0000313" key="3">
    <source>
        <dbReference type="EMBL" id="PUE66406.1"/>
    </source>
</evidence>
<dbReference type="EMBL" id="MUXF01000010">
    <property type="protein sequence ID" value="PUE66406.1"/>
    <property type="molecule type" value="Genomic_DNA"/>
</dbReference>
<evidence type="ECO:0000256" key="1">
    <source>
        <dbReference type="SAM" id="SignalP"/>
    </source>
</evidence>
<dbReference type="Proteomes" id="UP000251311">
    <property type="component" value="Unassembled WGS sequence"/>
</dbReference>
<dbReference type="InterPro" id="IPR008816">
    <property type="entry name" value="Gly_zipper_2TM_dom"/>
</dbReference>
<dbReference type="RefSeq" id="WP_108527871.1">
    <property type="nucleotide sequence ID" value="NZ_JAODIH010000001.1"/>
</dbReference>
<keyword evidence="1" id="KW-0732">Signal</keyword>
<name>A0ABX5JKW1_9BACT</name>